<dbReference type="SUPFAM" id="SSF51430">
    <property type="entry name" value="NAD(P)-linked oxidoreductase"/>
    <property type="match status" value="1"/>
</dbReference>
<reference evidence="8 9" key="1">
    <citation type="submission" date="2012-09" db="EMBL/GenBank/DDBJ databases">
        <title>The Genome Sequence of Alloiococcus otitis ATCC 51267.</title>
        <authorList>
            <consortium name="The Broad Institute Genome Sequencing Platform"/>
            <person name="Earl A."/>
            <person name="Ward D."/>
            <person name="Feldgarden M."/>
            <person name="Gevers D."/>
            <person name="Huys G."/>
            <person name="Walker B."/>
            <person name="Young S.K."/>
            <person name="Zeng Q."/>
            <person name="Gargeya S."/>
            <person name="Fitzgerald M."/>
            <person name="Haas B."/>
            <person name="Abouelleil A."/>
            <person name="Alvarado L."/>
            <person name="Arachchi H.M."/>
            <person name="Berlin A.M."/>
            <person name="Chapman S.B."/>
            <person name="Goldberg J."/>
            <person name="Griggs A."/>
            <person name="Gujja S."/>
            <person name="Hansen M."/>
            <person name="Howarth C."/>
            <person name="Imamovic A."/>
            <person name="Larimer J."/>
            <person name="McCowen C."/>
            <person name="Montmayeur A."/>
            <person name="Murphy C."/>
            <person name="Neiman D."/>
            <person name="Pearson M."/>
            <person name="Priest M."/>
            <person name="Roberts A."/>
            <person name="Saif S."/>
            <person name="Shea T."/>
            <person name="Sisk P."/>
            <person name="Sykes S."/>
            <person name="Wortman J."/>
            <person name="Nusbaum C."/>
            <person name="Birren B."/>
        </authorList>
    </citation>
    <scope>NUCLEOTIDE SEQUENCE [LARGE SCALE GENOMIC DNA]</scope>
    <source>
        <strain evidence="8 9">ATCC 51267</strain>
    </source>
</reference>
<dbReference type="eggNOG" id="COG0656">
    <property type="taxonomic scope" value="Bacteria"/>
</dbReference>
<feature type="binding site" evidence="5">
    <location>
        <position position="118"/>
    </location>
    <ligand>
        <name>substrate</name>
    </ligand>
</feature>
<dbReference type="AlphaFoldDB" id="K9ECF9"/>
<dbReference type="InterPro" id="IPR018170">
    <property type="entry name" value="Aldo/ket_reductase_CS"/>
</dbReference>
<protein>
    <recommendedName>
        <fullName evidence="7">NADP-dependent oxidoreductase domain-containing protein</fullName>
    </recommendedName>
</protein>
<dbReference type="GO" id="GO:0016616">
    <property type="term" value="F:oxidoreductase activity, acting on the CH-OH group of donors, NAD or NADP as acceptor"/>
    <property type="evidence" value="ECO:0007669"/>
    <property type="project" value="UniProtKB-ARBA"/>
</dbReference>
<dbReference type="HOGENOM" id="CLU_023205_0_1_9"/>
<dbReference type="PANTHER" id="PTHR43827:SF3">
    <property type="entry name" value="NADP-DEPENDENT OXIDOREDUCTASE DOMAIN-CONTAINING PROTEIN"/>
    <property type="match status" value="1"/>
</dbReference>
<dbReference type="Proteomes" id="UP000009875">
    <property type="component" value="Unassembled WGS sequence"/>
</dbReference>
<dbReference type="InterPro" id="IPR020471">
    <property type="entry name" value="AKR"/>
</dbReference>
<comment type="similarity">
    <text evidence="1">Belongs to the aldo/keto reductase family.</text>
</comment>
<dbReference type="OrthoDB" id="191683at2"/>
<evidence type="ECO:0000256" key="4">
    <source>
        <dbReference type="PIRSR" id="PIRSR000097-1"/>
    </source>
</evidence>
<evidence type="ECO:0000259" key="7">
    <source>
        <dbReference type="Pfam" id="PF00248"/>
    </source>
</evidence>
<dbReference type="PRINTS" id="PR00069">
    <property type="entry name" value="ALDKETRDTASE"/>
</dbReference>
<feature type="domain" description="NADP-dependent oxidoreductase" evidence="7">
    <location>
        <begin position="15"/>
        <end position="267"/>
    </location>
</feature>
<sequence>MEWINLNNGQTMPLLGTGTNTYGKVDQDYNGELNGDFAPLESALRLGYRLVDTAIVYRNEAGVGATLARSNVDRQDLFVTTKIPNDESYTHSEESIRQTIDRSLAHFGTDYLDLYLIHKPSSNPSVTKRIWQVLEDYYDQGKLKNIGVSNFSAQQIEDLKSYAKIMPAVNQIQINPEEKNQDLIDYLQGQKIVPTAWGPMKSSPDQRQALAKIGKKYGKAWSQVLLRYQVQRGIVVIPKSHNPNNQALNLDIFDFDLSSEDMAQVSQL</sequence>
<keyword evidence="3" id="KW-0560">Oxidoreductase</keyword>
<dbReference type="STRING" id="883081.HMPREF9698_00942"/>
<dbReference type="Gene3D" id="3.20.20.100">
    <property type="entry name" value="NADP-dependent oxidoreductase domain"/>
    <property type="match status" value="1"/>
</dbReference>
<name>K9ECF9_9LACT</name>
<keyword evidence="9" id="KW-1185">Reference proteome</keyword>
<dbReference type="InterPro" id="IPR036812">
    <property type="entry name" value="NAD(P)_OxRdtase_dom_sf"/>
</dbReference>
<proteinExistence type="inferred from homology"/>
<evidence type="ECO:0000256" key="6">
    <source>
        <dbReference type="PIRSR" id="PIRSR000097-3"/>
    </source>
</evidence>
<organism evidence="8 9">
    <name type="scientific">Alloiococcus otitis ATCC 51267</name>
    <dbReference type="NCBI Taxonomy" id="883081"/>
    <lineage>
        <taxon>Bacteria</taxon>
        <taxon>Bacillati</taxon>
        <taxon>Bacillota</taxon>
        <taxon>Bacilli</taxon>
        <taxon>Lactobacillales</taxon>
        <taxon>Carnobacteriaceae</taxon>
        <taxon>Alloiococcus</taxon>
    </lineage>
</organism>
<dbReference type="PIRSF" id="PIRSF000097">
    <property type="entry name" value="AKR"/>
    <property type="match status" value="1"/>
</dbReference>
<dbReference type="PROSITE" id="PS00798">
    <property type="entry name" value="ALDOKETO_REDUCTASE_1"/>
    <property type="match status" value="1"/>
</dbReference>
<dbReference type="FunFam" id="3.20.20.100:FF:000002">
    <property type="entry name" value="2,5-diketo-D-gluconic acid reductase A"/>
    <property type="match status" value="1"/>
</dbReference>
<evidence type="ECO:0000256" key="5">
    <source>
        <dbReference type="PIRSR" id="PIRSR000097-2"/>
    </source>
</evidence>
<dbReference type="Pfam" id="PF00248">
    <property type="entry name" value="Aldo_ket_red"/>
    <property type="match status" value="1"/>
</dbReference>
<gene>
    <name evidence="8" type="ORF">HMPREF9698_00942</name>
</gene>
<evidence type="ECO:0000256" key="2">
    <source>
        <dbReference type="ARBA" id="ARBA00022857"/>
    </source>
</evidence>
<feature type="active site" description="Proton donor" evidence="4">
    <location>
        <position position="57"/>
    </location>
</feature>
<evidence type="ECO:0000256" key="3">
    <source>
        <dbReference type="ARBA" id="ARBA00023002"/>
    </source>
</evidence>
<evidence type="ECO:0000313" key="9">
    <source>
        <dbReference type="Proteomes" id="UP000009875"/>
    </source>
</evidence>
<comment type="caution">
    <text evidence="8">The sequence shown here is derived from an EMBL/GenBank/DDBJ whole genome shotgun (WGS) entry which is preliminary data.</text>
</comment>
<keyword evidence="2" id="KW-0521">NADP</keyword>
<dbReference type="InterPro" id="IPR023210">
    <property type="entry name" value="NADP_OxRdtase_dom"/>
</dbReference>
<feature type="site" description="Lowers pKa of active site Tyr" evidence="6">
    <location>
        <position position="82"/>
    </location>
</feature>
<dbReference type="PANTHER" id="PTHR43827">
    <property type="entry name" value="2,5-DIKETO-D-GLUCONIC ACID REDUCTASE"/>
    <property type="match status" value="1"/>
</dbReference>
<evidence type="ECO:0000256" key="1">
    <source>
        <dbReference type="ARBA" id="ARBA00007905"/>
    </source>
</evidence>
<evidence type="ECO:0000313" key="8">
    <source>
        <dbReference type="EMBL" id="EKU93526.1"/>
    </source>
</evidence>
<dbReference type="RefSeq" id="WP_003777897.1">
    <property type="nucleotide sequence ID" value="NZ_JH992959.1"/>
</dbReference>
<dbReference type="EMBL" id="AGXA01000019">
    <property type="protein sequence ID" value="EKU93526.1"/>
    <property type="molecule type" value="Genomic_DNA"/>
</dbReference>
<dbReference type="CDD" id="cd19071">
    <property type="entry name" value="AKR_AKR1-5-like"/>
    <property type="match status" value="1"/>
</dbReference>
<accession>K9ECF9</accession>